<evidence type="ECO:0000259" key="6">
    <source>
        <dbReference type="Pfam" id="PF00557"/>
    </source>
</evidence>
<keyword evidence="3 8" id="KW-0378">Hydrolase</keyword>
<keyword evidence="2 5" id="KW-0479">Metal-binding</keyword>
<evidence type="ECO:0000256" key="5">
    <source>
        <dbReference type="RuleBase" id="RU000590"/>
    </source>
</evidence>
<dbReference type="Proteomes" id="UP000672526">
    <property type="component" value="Unassembled WGS sequence"/>
</dbReference>
<evidence type="ECO:0000256" key="3">
    <source>
        <dbReference type="ARBA" id="ARBA00022801"/>
    </source>
</evidence>
<name>A0ABN7LV24_9BURK</name>
<organism evidence="8 9">
    <name type="scientific">Paraburkholderia haematera</name>
    <dbReference type="NCBI Taxonomy" id="2793077"/>
    <lineage>
        <taxon>Bacteria</taxon>
        <taxon>Pseudomonadati</taxon>
        <taxon>Pseudomonadota</taxon>
        <taxon>Betaproteobacteria</taxon>
        <taxon>Burkholderiales</taxon>
        <taxon>Burkholderiaceae</taxon>
        <taxon>Paraburkholderia</taxon>
    </lineage>
</organism>
<dbReference type="InterPro" id="IPR001131">
    <property type="entry name" value="Peptidase_M24B_aminopep-P_CS"/>
</dbReference>
<evidence type="ECO:0000256" key="4">
    <source>
        <dbReference type="ARBA" id="ARBA00023049"/>
    </source>
</evidence>
<reference evidence="8 9" key="1">
    <citation type="submission" date="2021-02" db="EMBL/GenBank/DDBJ databases">
        <authorList>
            <person name="Vanwijnsberghe S."/>
        </authorList>
    </citation>
    <scope>NUCLEOTIDE SEQUENCE [LARGE SCALE GENOMIC DNA]</scope>
    <source>
        <strain evidence="8 9">LMG 31837</strain>
    </source>
</reference>
<dbReference type="PANTHER" id="PTHR46112:SF3">
    <property type="entry name" value="AMINOPEPTIDASE YPDF"/>
    <property type="match status" value="1"/>
</dbReference>
<dbReference type="Gene3D" id="3.40.350.10">
    <property type="entry name" value="Creatinase/prolidase N-terminal domain"/>
    <property type="match status" value="1"/>
</dbReference>
<accession>A0ABN7LV24</accession>
<keyword evidence="9" id="KW-1185">Reference proteome</keyword>
<dbReference type="RefSeq" id="WP_211612566.1">
    <property type="nucleotide sequence ID" value="NZ_CAJNBK010000009.1"/>
</dbReference>
<dbReference type="Pfam" id="PF01321">
    <property type="entry name" value="Creatinase_N"/>
    <property type="match status" value="1"/>
</dbReference>
<feature type="domain" description="Creatinase N-terminal" evidence="7">
    <location>
        <begin position="35"/>
        <end position="173"/>
    </location>
</feature>
<evidence type="ECO:0000313" key="9">
    <source>
        <dbReference type="Proteomes" id="UP000672526"/>
    </source>
</evidence>
<sequence length="407" mass="44462">MSNGIGGSKQSEALERLVRLPTEVDEISVVEYRDRIRRVQLSMKASGVDALYINAGTNLLYFTGIQWYPSERLFGAVIPADGELVYIAPCFEKRTLCDAMKVAGEVVCWHEDESSYATFYKALGVLGITSESGKKRIAICATASVAVFFGMKQLSGSYELISAEALVTGLRSVKSLSEIALIQSAMNMTLRVHEAAASILHEGMSTVEVRDFIEQAHRKLGASGSTFCSVLFGEATSYPHGVKDIQYLKKNDIVLIDTGCRYKNYNSDITRTYVFGDPTDRQRFVWDTEKAAQAAAFKAAQLGVPCCDVDRAARQVVEAAGFGPGYQLPGLPHRTGHGIGLDLHEAPNLVGNDTTPLEAGMCFSNEPMISIPGEFGIRHEDHFYMTSSGPVWFTQPAHSIEDPFGLS</sequence>
<dbReference type="SUPFAM" id="SSF53092">
    <property type="entry name" value="Creatinase/prolidase N-terminal domain"/>
    <property type="match status" value="1"/>
</dbReference>
<dbReference type="PROSITE" id="PS00491">
    <property type="entry name" value="PROLINE_PEPTIDASE"/>
    <property type="match status" value="1"/>
</dbReference>
<dbReference type="Pfam" id="PF00557">
    <property type="entry name" value="Peptidase_M24"/>
    <property type="match status" value="1"/>
</dbReference>
<comment type="caution">
    <text evidence="8">The sequence shown here is derived from an EMBL/GenBank/DDBJ whole genome shotgun (WGS) entry which is preliminary data.</text>
</comment>
<dbReference type="InterPro" id="IPR000994">
    <property type="entry name" value="Pept_M24"/>
</dbReference>
<dbReference type="SUPFAM" id="SSF55920">
    <property type="entry name" value="Creatinase/aminopeptidase"/>
    <property type="match status" value="1"/>
</dbReference>
<dbReference type="InterPro" id="IPR050659">
    <property type="entry name" value="Peptidase_M24B"/>
</dbReference>
<keyword evidence="4" id="KW-0482">Metalloprotease</keyword>
<dbReference type="Gene3D" id="3.90.230.10">
    <property type="entry name" value="Creatinase/methionine aminopeptidase superfamily"/>
    <property type="match status" value="1"/>
</dbReference>
<proteinExistence type="inferred from homology"/>
<evidence type="ECO:0000313" key="8">
    <source>
        <dbReference type="EMBL" id="CAE6765798.1"/>
    </source>
</evidence>
<evidence type="ECO:0000256" key="2">
    <source>
        <dbReference type="ARBA" id="ARBA00022723"/>
    </source>
</evidence>
<protein>
    <submittedName>
        <fullName evidence="8">Peptidase</fullName>
        <ecNumber evidence="8">3.4.-.-</ecNumber>
    </submittedName>
</protein>
<dbReference type="InterPro" id="IPR036005">
    <property type="entry name" value="Creatinase/aminopeptidase-like"/>
</dbReference>
<dbReference type="InterPro" id="IPR000587">
    <property type="entry name" value="Creatinase_N"/>
</dbReference>
<dbReference type="PANTHER" id="PTHR46112">
    <property type="entry name" value="AMINOPEPTIDASE"/>
    <property type="match status" value="1"/>
</dbReference>
<evidence type="ECO:0000256" key="1">
    <source>
        <dbReference type="ARBA" id="ARBA00022670"/>
    </source>
</evidence>
<dbReference type="EC" id="3.4.-.-" evidence="8"/>
<keyword evidence="1" id="KW-0645">Protease</keyword>
<dbReference type="EMBL" id="CAJNBK010000009">
    <property type="protein sequence ID" value="CAE6765798.1"/>
    <property type="molecule type" value="Genomic_DNA"/>
</dbReference>
<feature type="domain" description="Peptidase M24" evidence="6">
    <location>
        <begin position="181"/>
        <end position="386"/>
    </location>
</feature>
<comment type="similarity">
    <text evidence="5">Belongs to the peptidase M24B family.</text>
</comment>
<gene>
    <name evidence="8" type="ORF">R69888_03630</name>
</gene>
<dbReference type="InterPro" id="IPR029149">
    <property type="entry name" value="Creatin/AminoP/Spt16_N"/>
</dbReference>
<dbReference type="GO" id="GO:0016787">
    <property type="term" value="F:hydrolase activity"/>
    <property type="evidence" value="ECO:0007669"/>
    <property type="project" value="UniProtKB-KW"/>
</dbReference>
<evidence type="ECO:0000259" key="7">
    <source>
        <dbReference type="Pfam" id="PF01321"/>
    </source>
</evidence>